<sequence>MKTNLTCGTCELELCAYLDGALHPAIARALESHVESCARCGARLEAYREISSRLAELPEIAAPAWIEKRVLDSITGRARARRFWSRGFAAAAALSFAATVGLIAHLPALARQWGLPDPATWPVVGLRTALDGVISVAKRLAGDAAFYEPLARKLWVAVSALETLPRVALLALRTPEAQFMVAVTISLGVALFLALRPSRTREGGIGHACLSL</sequence>
<reference evidence="2 3" key="1">
    <citation type="journal article" date="2019" name="Nat. Microbiol.">
        <title>Mediterranean grassland soil C-N compound turnover is dependent on rainfall and depth, and is mediated by genomically divergent microorganisms.</title>
        <authorList>
            <person name="Diamond S."/>
            <person name="Andeer P.F."/>
            <person name="Li Z."/>
            <person name="Crits-Christoph A."/>
            <person name="Burstein D."/>
            <person name="Anantharaman K."/>
            <person name="Lane K.R."/>
            <person name="Thomas B.C."/>
            <person name="Pan C."/>
            <person name="Northen T.R."/>
            <person name="Banfield J.F."/>
        </authorList>
    </citation>
    <scope>NUCLEOTIDE SEQUENCE [LARGE SCALE GENOMIC DNA]</scope>
    <source>
        <strain evidence="2">WS_9</strain>
    </source>
</reference>
<dbReference type="Proteomes" id="UP000317691">
    <property type="component" value="Unassembled WGS sequence"/>
</dbReference>
<evidence type="ECO:0000313" key="2">
    <source>
        <dbReference type="EMBL" id="TMQ67370.1"/>
    </source>
</evidence>
<feature type="transmembrane region" description="Helical" evidence="1">
    <location>
        <begin position="87"/>
        <end position="108"/>
    </location>
</feature>
<evidence type="ECO:0000256" key="1">
    <source>
        <dbReference type="SAM" id="Phobius"/>
    </source>
</evidence>
<keyword evidence="1" id="KW-0812">Transmembrane</keyword>
<organism evidence="2 3">
    <name type="scientific">Eiseniibacteriota bacterium</name>
    <dbReference type="NCBI Taxonomy" id="2212470"/>
    <lineage>
        <taxon>Bacteria</taxon>
        <taxon>Candidatus Eiseniibacteriota</taxon>
    </lineage>
</organism>
<dbReference type="AlphaFoldDB" id="A0A538TUR7"/>
<dbReference type="EMBL" id="VBOZ01000001">
    <property type="protein sequence ID" value="TMQ67370.1"/>
    <property type="molecule type" value="Genomic_DNA"/>
</dbReference>
<comment type="caution">
    <text evidence="2">The sequence shown here is derived from an EMBL/GenBank/DDBJ whole genome shotgun (WGS) entry which is preliminary data.</text>
</comment>
<keyword evidence="1" id="KW-0472">Membrane</keyword>
<protein>
    <recommendedName>
        <fullName evidence="4">Zinc-finger domain-containing protein</fullName>
    </recommendedName>
</protein>
<gene>
    <name evidence="2" type="ORF">E6K79_00200</name>
</gene>
<accession>A0A538TUR7</accession>
<name>A0A538TUR7_UNCEI</name>
<evidence type="ECO:0008006" key="4">
    <source>
        <dbReference type="Google" id="ProtNLM"/>
    </source>
</evidence>
<feature type="transmembrane region" description="Helical" evidence="1">
    <location>
        <begin position="177"/>
        <end position="195"/>
    </location>
</feature>
<proteinExistence type="predicted"/>
<dbReference type="InterPro" id="IPR041916">
    <property type="entry name" value="Anti_sigma_zinc_sf"/>
</dbReference>
<keyword evidence="1" id="KW-1133">Transmembrane helix</keyword>
<dbReference type="Gene3D" id="1.10.10.1320">
    <property type="entry name" value="Anti-sigma factor, zinc-finger domain"/>
    <property type="match status" value="1"/>
</dbReference>
<evidence type="ECO:0000313" key="3">
    <source>
        <dbReference type="Proteomes" id="UP000317691"/>
    </source>
</evidence>